<dbReference type="PANTHER" id="PTHR21071:SF4">
    <property type="entry name" value="UDP-N-ACETYLENOLPYRUVOYLGLUCOSAMINE REDUCTASE"/>
    <property type="match status" value="1"/>
</dbReference>
<dbReference type="HAMAP" id="MF_00037">
    <property type="entry name" value="MurB"/>
    <property type="match status" value="1"/>
</dbReference>
<feature type="domain" description="FAD-binding PCMH-type" evidence="17">
    <location>
        <begin position="42"/>
        <end position="212"/>
    </location>
</feature>
<dbReference type="InterPro" id="IPR036635">
    <property type="entry name" value="MurB_C_sf"/>
</dbReference>
<comment type="subcellular location">
    <subcellularLocation>
        <location evidence="3">Cytoplasm</location>
    </subcellularLocation>
</comment>
<keyword evidence="14" id="KW-0131">Cell cycle</keyword>
<accession>A0A484R912</accession>
<dbReference type="InterPro" id="IPR011601">
    <property type="entry name" value="MurB_C"/>
</dbReference>
<dbReference type="EMBL" id="CAADIE010000029">
    <property type="protein sequence ID" value="VFR45829.1"/>
    <property type="molecule type" value="Genomic_DNA"/>
</dbReference>
<evidence type="ECO:0000256" key="2">
    <source>
        <dbReference type="ARBA" id="ARBA00003921"/>
    </source>
</evidence>
<evidence type="ECO:0000256" key="4">
    <source>
        <dbReference type="ARBA" id="ARBA00004752"/>
    </source>
</evidence>
<evidence type="ECO:0000256" key="8">
    <source>
        <dbReference type="ARBA" id="ARBA00022630"/>
    </source>
</evidence>
<keyword evidence="15" id="KW-0961">Cell wall biogenesis/degradation</keyword>
<dbReference type="NCBIfam" id="NF010478">
    <property type="entry name" value="PRK13903.1"/>
    <property type="match status" value="1"/>
</dbReference>
<dbReference type="GO" id="GO:0008762">
    <property type="term" value="F:UDP-N-acetylmuramate dehydrogenase activity"/>
    <property type="evidence" value="ECO:0007669"/>
    <property type="project" value="UniProtKB-EC"/>
</dbReference>
<evidence type="ECO:0000256" key="7">
    <source>
        <dbReference type="ARBA" id="ARBA00022618"/>
    </source>
</evidence>
<evidence type="ECO:0000256" key="1">
    <source>
        <dbReference type="ARBA" id="ARBA00001974"/>
    </source>
</evidence>
<dbReference type="InterPro" id="IPR006094">
    <property type="entry name" value="Oxid_FAD_bind_N"/>
</dbReference>
<comment type="function">
    <text evidence="2">Cell wall formation.</text>
</comment>
<evidence type="ECO:0000256" key="13">
    <source>
        <dbReference type="ARBA" id="ARBA00023002"/>
    </source>
</evidence>
<evidence type="ECO:0000256" key="15">
    <source>
        <dbReference type="ARBA" id="ARBA00023316"/>
    </source>
</evidence>
<name>A0A484R912_9ZZZZ</name>
<dbReference type="GO" id="GO:0009252">
    <property type="term" value="P:peptidoglycan biosynthetic process"/>
    <property type="evidence" value="ECO:0007669"/>
    <property type="project" value="UniProtKB-UniPathway"/>
</dbReference>
<comment type="pathway">
    <text evidence="4">Cell wall biogenesis; peptidoglycan biosynthesis.</text>
</comment>
<reference evidence="18" key="1">
    <citation type="submission" date="2019-03" db="EMBL/GenBank/DDBJ databases">
        <authorList>
            <person name="Danneels B."/>
        </authorList>
    </citation>
    <scope>NUCLEOTIDE SEQUENCE</scope>
</reference>
<dbReference type="NCBIfam" id="TIGR00179">
    <property type="entry name" value="murB"/>
    <property type="match status" value="1"/>
</dbReference>
<dbReference type="NCBIfam" id="NF000755">
    <property type="entry name" value="PRK00046.1"/>
    <property type="match status" value="1"/>
</dbReference>
<gene>
    <name evidence="18" type="ORF">BER1_1229</name>
</gene>
<evidence type="ECO:0000256" key="16">
    <source>
        <dbReference type="ARBA" id="ARBA00048914"/>
    </source>
</evidence>
<dbReference type="InterPro" id="IPR016166">
    <property type="entry name" value="FAD-bd_PCMH"/>
</dbReference>
<dbReference type="Gene3D" id="3.90.78.10">
    <property type="entry name" value="UDP-N-acetylenolpyruvoylglucosamine reductase, C-terminal domain"/>
    <property type="match status" value="1"/>
</dbReference>
<dbReference type="InterPro" id="IPR003170">
    <property type="entry name" value="MurB"/>
</dbReference>
<dbReference type="GO" id="GO:0008360">
    <property type="term" value="P:regulation of cell shape"/>
    <property type="evidence" value="ECO:0007669"/>
    <property type="project" value="UniProtKB-KW"/>
</dbReference>
<keyword evidence="11" id="KW-0133">Cell shape</keyword>
<protein>
    <recommendedName>
        <fullName evidence="5">UDP-N-acetylmuramate dehydrogenase</fullName>
        <ecNumber evidence="5">1.3.1.98</ecNumber>
    </recommendedName>
</protein>
<dbReference type="GO" id="GO:0005829">
    <property type="term" value="C:cytosol"/>
    <property type="evidence" value="ECO:0007669"/>
    <property type="project" value="TreeGrafter"/>
</dbReference>
<dbReference type="PROSITE" id="PS51387">
    <property type="entry name" value="FAD_PCMH"/>
    <property type="match status" value="1"/>
</dbReference>
<dbReference type="GO" id="GO:0071555">
    <property type="term" value="P:cell wall organization"/>
    <property type="evidence" value="ECO:0007669"/>
    <property type="project" value="UniProtKB-KW"/>
</dbReference>
<sequence>MSEDKDYSRYFSHMSNPASRPAVFPLEAPASVSLQAFNTLGLACVAPRCVRLDDPAQLPALTALARDYPSCFVLGGGSNVVLPATVPGLVVRVGLQGVHLVEETADAWIIEAGAGESWHGLVQACVEAGWDGLENLALIPGQAGAAPVQNIGAYGLELAERLLSVEAWDIPAGRRVAFSAQACRFGYRDSVFKHAEPGRWLIVSLRLALPRPWRPVLRYPDLLRHPRLAGRDEAGITAREIFDTVCEVRRAKLPDPAVLGNAGSFFKNPLVDAARHASLLAQWPDLVSYAQPDGRYKLAAGWLIDRCGWKGRDLGRAGVHDRQALVLVNRGGADAGDILALAAAIQQDVQARYGVVLEPEPVVVAGE</sequence>
<dbReference type="InterPro" id="IPR016167">
    <property type="entry name" value="FAD-bd_PCMH_sub1"/>
</dbReference>
<dbReference type="GO" id="GO:0071949">
    <property type="term" value="F:FAD binding"/>
    <property type="evidence" value="ECO:0007669"/>
    <property type="project" value="InterPro"/>
</dbReference>
<dbReference type="InterPro" id="IPR016169">
    <property type="entry name" value="FAD-bd_PCMH_sub2"/>
</dbReference>
<dbReference type="Gene3D" id="3.30.43.10">
    <property type="entry name" value="Uridine Diphospho-n-acetylenolpyruvylglucosamine Reductase, domain 2"/>
    <property type="match status" value="1"/>
</dbReference>
<keyword evidence="12" id="KW-0573">Peptidoglycan synthesis</keyword>
<evidence type="ECO:0000256" key="11">
    <source>
        <dbReference type="ARBA" id="ARBA00022960"/>
    </source>
</evidence>
<comment type="catalytic activity">
    <reaction evidence="16">
        <text>UDP-N-acetyl-alpha-D-muramate + NADP(+) = UDP-N-acetyl-3-O-(1-carboxyvinyl)-alpha-D-glucosamine + NADPH + H(+)</text>
        <dbReference type="Rhea" id="RHEA:12248"/>
        <dbReference type="ChEBI" id="CHEBI:15378"/>
        <dbReference type="ChEBI" id="CHEBI:57783"/>
        <dbReference type="ChEBI" id="CHEBI:58349"/>
        <dbReference type="ChEBI" id="CHEBI:68483"/>
        <dbReference type="ChEBI" id="CHEBI:70757"/>
        <dbReference type="EC" id="1.3.1.98"/>
    </reaction>
</comment>
<dbReference type="GO" id="GO:0051301">
    <property type="term" value="P:cell division"/>
    <property type="evidence" value="ECO:0007669"/>
    <property type="project" value="UniProtKB-KW"/>
</dbReference>
<evidence type="ECO:0000256" key="9">
    <source>
        <dbReference type="ARBA" id="ARBA00022827"/>
    </source>
</evidence>
<evidence type="ECO:0000256" key="5">
    <source>
        <dbReference type="ARBA" id="ARBA00012518"/>
    </source>
</evidence>
<keyword evidence="10" id="KW-0521">NADP</keyword>
<dbReference type="Pfam" id="PF01565">
    <property type="entry name" value="FAD_binding_4"/>
    <property type="match status" value="1"/>
</dbReference>
<keyword evidence="6" id="KW-0963">Cytoplasm</keyword>
<dbReference type="Gene3D" id="3.30.465.10">
    <property type="match status" value="1"/>
</dbReference>
<evidence type="ECO:0000256" key="12">
    <source>
        <dbReference type="ARBA" id="ARBA00022984"/>
    </source>
</evidence>
<dbReference type="Pfam" id="PF02873">
    <property type="entry name" value="MurB_C"/>
    <property type="match status" value="1"/>
</dbReference>
<dbReference type="SUPFAM" id="SSF56176">
    <property type="entry name" value="FAD-binding/transporter-associated domain-like"/>
    <property type="match status" value="1"/>
</dbReference>
<evidence type="ECO:0000313" key="18">
    <source>
        <dbReference type="EMBL" id="VFR45829.1"/>
    </source>
</evidence>
<keyword evidence="7" id="KW-0132">Cell division</keyword>
<evidence type="ECO:0000256" key="3">
    <source>
        <dbReference type="ARBA" id="ARBA00004496"/>
    </source>
</evidence>
<dbReference type="SUPFAM" id="SSF56194">
    <property type="entry name" value="Uridine diphospho-N-Acetylenolpyruvylglucosamine reductase, MurB, C-terminal domain"/>
    <property type="match status" value="1"/>
</dbReference>
<evidence type="ECO:0000256" key="10">
    <source>
        <dbReference type="ARBA" id="ARBA00022857"/>
    </source>
</evidence>
<comment type="cofactor">
    <cofactor evidence="1">
        <name>FAD</name>
        <dbReference type="ChEBI" id="CHEBI:57692"/>
    </cofactor>
</comment>
<dbReference type="InterPro" id="IPR036318">
    <property type="entry name" value="FAD-bd_PCMH-like_sf"/>
</dbReference>
<dbReference type="EC" id="1.3.1.98" evidence="5"/>
<proteinExistence type="inferred from homology"/>
<evidence type="ECO:0000259" key="17">
    <source>
        <dbReference type="PROSITE" id="PS51387"/>
    </source>
</evidence>
<keyword evidence="13 18" id="KW-0560">Oxidoreductase</keyword>
<evidence type="ECO:0000256" key="6">
    <source>
        <dbReference type="ARBA" id="ARBA00022490"/>
    </source>
</evidence>
<dbReference type="AlphaFoldDB" id="A0A484R912"/>
<keyword evidence="9" id="KW-0274">FAD</keyword>
<evidence type="ECO:0000256" key="14">
    <source>
        <dbReference type="ARBA" id="ARBA00023306"/>
    </source>
</evidence>
<organism evidence="18">
    <name type="scientific">plant metagenome</name>
    <dbReference type="NCBI Taxonomy" id="1297885"/>
    <lineage>
        <taxon>unclassified sequences</taxon>
        <taxon>metagenomes</taxon>
        <taxon>organismal metagenomes</taxon>
    </lineage>
</organism>
<dbReference type="UniPathway" id="UPA00219"/>
<dbReference type="PANTHER" id="PTHR21071">
    <property type="entry name" value="UDP-N-ACETYLENOLPYRUVOYLGLUCOSAMINE REDUCTASE"/>
    <property type="match status" value="1"/>
</dbReference>
<keyword evidence="8" id="KW-0285">Flavoprotein</keyword>